<dbReference type="Proteomes" id="UP001596096">
    <property type="component" value="Unassembled WGS sequence"/>
</dbReference>
<keyword evidence="2" id="KW-1185">Reference proteome</keyword>
<gene>
    <name evidence="1" type="ORF">ACFPUY_40255</name>
</gene>
<evidence type="ECO:0000313" key="1">
    <source>
        <dbReference type="EMBL" id="MFC5821356.1"/>
    </source>
</evidence>
<name>A0ABW1C6Y2_9ACTN</name>
<reference evidence="2" key="1">
    <citation type="journal article" date="2019" name="Int. J. Syst. Evol. Microbiol.">
        <title>The Global Catalogue of Microorganisms (GCM) 10K type strain sequencing project: providing services to taxonomists for standard genome sequencing and annotation.</title>
        <authorList>
            <consortium name="The Broad Institute Genomics Platform"/>
            <consortium name="The Broad Institute Genome Sequencing Center for Infectious Disease"/>
            <person name="Wu L."/>
            <person name="Ma J."/>
        </authorList>
    </citation>
    <scope>NUCLEOTIDE SEQUENCE [LARGE SCALE GENOMIC DNA]</scope>
    <source>
        <strain evidence="2">CGMCC 4.7106</strain>
    </source>
</reference>
<comment type="caution">
    <text evidence="1">The sequence shown here is derived from an EMBL/GenBank/DDBJ whole genome shotgun (WGS) entry which is preliminary data.</text>
</comment>
<proteinExistence type="predicted"/>
<evidence type="ECO:0008006" key="3">
    <source>
        <dbReference type="Google" id="ProtNLM"/>
    </source>
</evidence>
<dbReference type="RefSeq" id="WP_219549625.1">
    <property type="nucleotide sequence ID" value="NZ_JAHKRN010000049.1"/>
</dbReference>
<evidence type="ECO:0000313" key="2">
    <source>
        <dbReference type="Proteomes" id="UP001596096"/>
    </source>
</evidence>
<protein>
    <recommendedName>
        <fullName evidence="3">Tetracyclin repressor-like C-terminal domain-containing protein</fullName>
    </recommendedName>
</protein>
<dbReference type="EMBL" id="JBHSNW010000033">
    <property type="protein sequence ID" value="MFC5821356.1"/>
    <property type="molecule type" value="Genomic_DNA"/>
</dbReference>
<accession>A0ABW1C6Y2</accession>
<sequence>MEGLRHAMDTGEVVRADPEVLAWALMGVGELIGMRWILWDGPEPKQIPEDVFAEMYAFITRGLGTPSEPIPR</sequence>
<organism evidence="1 2">
    <name type="scientific">Nonomuraea harbinensis</name>
    <dbReference type="NCBI Taxonomy" id="1286938"/>
    <lineage>
        <taxon>Bacteria</taxon>
        <taxon>Bacillati</taxon>
        <taxon>Actinomycetota</taxon>
        <taxon>Actinomycetes</taxon>
        <taxon>Streptosporangiales</taxon>
        <taxon>Streptosporangiaceae</taxon>
        <taxon>Nonomuraea</taxon>
    </lineage>
</organism>